<gene>
    <name evidence="2" type="ORF">MONAX_5E006328</name>
</gene>
<accession>A0A5E4D768</accession>
<dbReference type="Proteomes" id="UP000335636">
    <property type="component" value="Unassembled WGS sequence"/>
</dbReference>
<organism evidence="2 3">
    <name type="scientific">Marmota monax</name>
    <name type="common">Woodchuck</name>
    <dbReference type="NCBI Taxonomy" id="9995"/>
    <lineage>
        <taxon>Eukaryota</taxon>
        <taxon>Metazoa</taxon>
        <taxon>Chordata</taxon>
        <taxon>Craniata</taxon>
        <taxon>Vertebrata</taxon>
        <taxon>Euteleostomi</taxon>
        <taxon>Mammalia</taxon>
        <taxon>Eutheria</taxon>
        <taxon>Euarchontoglires</taxon>
        <taxon>Glires</taxon>
        <taxon>Rodentia</taxon>
        <taxon>Sciuromorpha</taxon>
        <taxon>Sciuridae</taxon>
        <taxon>Xerinae</taxon>
        <taxon>Marmotini</taxon>
        <taxon>Marmota</taxon>
    </lineage>
</organism>
<dbReference type="AlphaFoldDB" id="A0A5E4D768"/>
<proteinExistence type="predicted"/>
<evidence type="ECO:0000313" key="2">
    <source>
        <dbReference type="EMBL" id="VTJ90097.1"/>
    </source>
</evidence>
<name>A0A5E4D768_MARMO</name>
<comment type="caution">
    <text evidence="2">The sequence shown here is derived from an EMBL/GenBank/DDBJ whole genome shotgun (WGS) entry which is preliminary data.</text>
</comment>
<evidence type="ECO:0000256" key="1">
    <source>
        <dbReference type="SAM" id="MobiDB-lite"/>
    </source>
</evidence>
<keyword evidence="3" id="KW-1185">Reference proteome</keyword>
<protein>
    <submittedName>
        <fullName evidence="2">Uncharacterized protein</fullName>
    </submittedName>
</protein>
<sequence>SETHGFQRGEGTGKHIQEQTLAVEGLAWFTLTSLRQSCAPPEPSSLLARQSPWPPGDPSDVRHLSSSHTATR</sequence>
<reference evidence="2" key="1">
    <citation type="submission" date="2019-04" db="EMBL/GenBank/DDBJ databases">
        <authorList>
            <person name="Alioto T."/>
            <person name="Alioto T."/>
        </authorList>
    </citation>
    <scope>NUCLEOTIDE SEQUENCE [LARGE SCALE GENOMIC DNA]</scope>
</reference>
<feature type="region of interest" description="Disordered" evidence="1">
    <location>
        <begin position="38"/>
        <end position="72"/>
    </location>
</feature>
<feature type="non-terminal residue" evidence="2">
    <location>
        <position position="1"/>
    </location>
</feature>
<dbReference type="EMBL" id="CABDUW010004119">
    <property type="protein sequence ID" value="VTJ90097.1"/>
    <property type="molecule type" value="Genomic_DNA"/>
</dbReference>
<evidence type="ECO:0000313" key="3">
    <source>
        <dbReference type="Proteomes" id="UP000335636"/>
    </source>
</evidence>